<dbReference type="EMBL" id="MU154608">
    <property type="protein sequence ID" value="KAF9492029.1"/>
    <property type="molecule type" value="Genomic_DNA"/>
</dbReference>
<sequence>MERISSRFNNPDSDITCRSSDFISFKLKRVNLQMFSNIPVLFVDALRADSLNPLASSPASASKQRHYSQLNACESRIVDAEETKGKDLGTDDEAGGDQESRDDRGSAKGGNNEFFSVDGDRNRVPSPSSSSASTTSTLTPSQHYGRAPPSPTPSPPPLNRTQTAPSNSPTPPPTITLTESSATLEILFQFMYNQPQPIATIAILSFSSLIALISAVEKYQVHAAKEACRNRLREFIPHQPLKVLHIATIHRYASLMDEAAPYTLGLPLKDIQSTLNANTFIAWVHYHHSFCLLLHQIQTYQSPTRYHWESLKDKPGVKTMDSPCEVWTELYAKVVWRIGGWVGGIVGLNDSNGDNDNSNTNANGNGGGAGGGGGIKEIFRQTREVIGLRCMSCPKWMVDWEEEVLYRMGKMKKFNRTT</sequence>
<proteinExistence type="predicted"/>
<dbReference type="Proteomes" id="UP000807025">
    <property type="component" value="Unassembled WGS sequence"/>
</dbReference>
<dbReference type="OrthoDB" id="3184970at2759"/>
<comment type="caution">
    <text evidence="2">The sequence shown here is derived from an EMBL/GenBank/DDBJ whole genome shotgun (WGS) entry which is preliminary data.</text>
</comment>
<organism evidence="2 3">
    <name type="scientific">Pleurotus eryngii</name>
    <name type="common">Boletus of the steppes</name>
    <dbReference type="NCBI Taxonomy" id="5323"/>
    <lineage>
        <taxon>Eukaryota</taxon>
        <taxon>Fungi</taxon>
        <taxon>Dikarya</taxon>
        <taxon>Basidiomycota</taxon>
        <taxon>Agaricomycotina</taxon>
        <taxon>Agaricomycetes</taxon>
        <taxon>Agaricomycetidae</taxon>
        <taxon>Agaricales</taxon>
        <taxon>Pleurotineae</taxon>
        <taxon>Pleurotaceae</taxon>
        <taxon>Pleurotus</taxon>
    </lineage>
</organism>
<gene>
    <name evidence="2" type="ORF">BDN71DRAFT_1240995</name>
</gene>
<dbReference type="Gene3D" id="3.30.710.10">
    <property type="entry name" value="Potassium Channel Kv1.1, Chain A"/>
    <property type="match status" value="1"/>
</dbReference>
<feature type="compositionally biased region" description="Pro residues" evidence="1">
    <location>
        <begin position="148"/>
        <end position="158"/>
    </location>
</feature>
<evidence type="ECO:0000313" key="2">
    <source>
        <dbReference type="EMBL" id="KAF9492029.1"/>
    </source>
</evidence>
<keyword evidence="3" id="KW-1185">Reference proteome</keyword>
<protein>
    <submittedName>
        <fullName evidence="2">Uncharacterized protein</fullName>
    </submittedName>
</protein>
<reference evidence="2" key="1">
    <citation type="submission" date="2020-11" db="EMBL/GenBank/DDBJ databases">
        <authorList>
            <consortium name="DOE Joint Genome Institute"/>
            <person name="Ahrendt S."/>
            <person name="Riley R."/>
            <person name="Andreopoulos W."/>
            <person name="Labutti K."/>
            <person name="Pangilinan J."/>
            <person name="Ruiz-Duenas F.J."/>
            <person name="Barrasa J.M."/>
            <person name="Sanchez-Garcia M."/>
            <person name="Camarero S."/>
            <person name="Miyauchi S."/>
            <person name="Serrano A."/>
            <person name="Linde D."/>
            <person name="Babiker R."/>
            <person name="Drula E."/>
            <person name="Ayuso-Fernandez I."/>
            <person name="Pacheco R."/>
            <person name="Padilla G."/>
            <person name="Ferreira P."/>
            <person name="Barriuso J."/>
            <person name="Kellner H."/>
            <person name="Castanera R."/>
            <person name="Alfaro M."/>
            <person name="Ramirez L."/>
            <person name="Pisabarro A.G."/>
            <person name="Kuo A."/>
            <person name="Tritt A."/>
            <person name="Lipzen A."/>
            <person name="He G."/>
            <person name="Yan M."/>
            <person name="Ng V."/>
            <person name="Cullen D."/>
            <person name="Martin F."/>
            <person name="Rosso M.-N."/>
            <person name="Henrissat B."/>
            <person name="Hibbett D."/>
            <person name="Martinez A.T."/>
            <person name="Grigoriev I.V."/>
        </authorList>
    </citation>
    <scope>NUCLEOTIDE SEQUENCE</scope>
    <source>
        <strain evidence="2">ATCC 90797</strain>
    </source>
</reference>
<evidence type="ECO:0000256" key="1">
    <source>
        <dbReference type="SAM" id="MobiDB-lite"/>
    </source>
</evidence>
<name>A0A9P5ZTG4_PLEER</name>
<feature type="compositionally biased region" description="Basic and acidic residues" evidence="1">
    <location>
        <begin position="78"/>
        <end position="89"/>
    </location>
</feature>
<dbReference type="AlphaFoldDB" id="A0A9P5ZTG4"/>
<feature type="compositionally biased region" description="Low complexity" evidence="1">
    <location>
        <begin position="125"/>
        <end position="141"/>
    </location>
</feature>
<dbReference type="InterPro" id="IPR011333">
    <property type="entry name" value="SKP1/BTB/POZ_sf"/>
</dbReference>
<accession>A0A9P5ZTG4</accession>
<feature type="region of interest" description="Disordered" evidence="1">
    <location>
        <begin position="78"/>
        <end position="176"/>
    </location>
</feature>
<evidence type="ECO:0000313" key="3">
    <source>
        <dbReference type="Proteomes" id="UP000807025"/>
    </source>
</evidence>